<dbReference type="OrthoDB" id="4062651at2759"/>
<evidence type="ECO:0000256" key="2">
    <source>
        <dbReference type="ARBA" id="ARBA00022679"/>
    </source>
</evidence>
<feature type="binding site" evidence="6">
    <location>
        <position position="263"/>
    </location>
    <ligand>
        <name>ATP</name>
        <dbReference type="ChEBI" id="CHEBI:30616"/>
    </ligand>
</feature>
<dbReference type="VEuPathDB" id="ToxoDB:CSUI_003286"/>
<comment type="caution">
    <text evidence="8">The sequence shown here is derived from an EMBL/GenBank/DDBJ whole genome shotgun (WGS) entry which is preliminary data.</text>
</comment>
<evidence type="ECO:0000313" key="9">
    <source>
        <dbReference type="Proteomes" id="UP000221165"/>
    </source>
</evidence>
<keyword evidence="3 6" id="KW-0547">Nucleotide-binding</keyword>
<name>A0A2C6KFQ1_9APIC</name>
<dbReference type="InterPro" id="IPR000719">
    <property type="entry name" value="Prot_kinase_dom"/>
</dbReference>
<dbReference type="GO" id="GO:0004674">
    <property type="term" value="F:protein serine/threonine kinase activity"/>
    <property type="evidence" value="ECO:0007669"/>
    <property type="project" value="UniProtKB-KW"/>
</dbReference>
<dbReference type="PANTHER" id="PTHR24345:SF0">
    <property type="entry name" value="CELL CYCLE SERINE_THREONINE-PROTEIN KINASE CDC5_MSD2"/>
    <property type="match status" value="1"/>
</dbReference>
<dbReference type="RefSeq" id="XP_067924538.1">
    <property type="nucleotide sequence ID" value="XM_068063484.1"/>
</dbReference>
<accession>A0A2C6KFQ1</accession>
<dbReference type="GO" id="GO:0005524">
    <property type="term" value="F:ATP binding"/>
    <property type="evidence" value="ECO:0007669"/>
    <property type="project" value="UniProtKB-UniRule"/>
</dbReference>
<dbReference type="GeneID" id="94426695"/>
<dbReference type="AlphaFoldDB" id="A0A2C6KFQ1"/>
<evidence type="ECO:0000256" key="1">
    <source>
        <dbReference type="ARBA" id="ARBA00022527"/>
    </source>
</evidence>
<keyword evidence="2" id="KW-0808">Transferase</keyword>
<dbReference type="InterPro" id="IPR011009">
    <property type="entry name" value="Kinase-like_dom_sf"/>
</dbReference>
<organism evidence="8 9">
    <name type="scientific">Cystoisospora suis</name>
    <dbReference type="NCBI Taxonomy" id="483139"/>
    <lineage>
        <taxon>Eukaryota</taxon>
        <taxon>Sar</taxon>
        <taxon>Alveolata</taxon>
        <taxon>Apicomplexa</taxon>
        <taxon>Conoidasida</taxon>
        <taxon>Coccidia</taxon>
        <taxon>Eucoccidiorida</taxon>
        <taxon>Eimeriorina</taxon>
        <taxon>Sarcocystidae</taxon>
        <taxon>Cystoisospora</taxon>
    </lineage>
</organism>
<evidence type="ECO:0000256" key="4">
    <source>
        <dbReference type="ARBA" id="ARBA00022777"/>
    </source>
</evidence>
<sequence>MWHVRHSGSSALSNTARSNRVSVVPFFVTTMSRSWLSHSALVSMILLSPGLSTANSDPVAFERSLEPTEVPVFAPPYFGLPLSSGKVGGDEGEASGIRSASRRVRLLQRQSSGEQGAAASHFSFAEGARNIRGAEAGGDSAVPRLGFLGRIRDLWRRLRGRKRRQISYPLFKPEEEEPGSEAVAMIVQQYVTPGRVRLPASWIDRAVNTWLPEGKLLEFETVAGWFSKSQSLKLQRGRVLGEGGSSVVAEVTDPHTSERYALKALVASKQDWQRDKKQFEKEYANGKSMGFSSPREVFTLCRFIVPLMKLRLPRQPPFLSVAENLVLGNRFLLSPVVQAALKTVIRGMRSAKPTANALGLHVARMSMSLQMLRLGAILQELKIVHADINPNNILVSKEGLLYLADFGVMYKEGKRTSPVSRTLGYAPPELLRAKTRMDHLIDSWEFGGTIHELWCGYAPYETRNVTFRKLDTTGYAYERDPPFPAEDSIDFTGCLPSMPRSIKGLVRKLVRLDPQKRLHLLEVNKDPHFVQARKELLKSLADWERERARATPSRARRM</sequence>
<keyword evidence="5 6" id="KW-0067">ATP-binding</keyword>
<dbReference type="PROSITE" id="PS00107">
    <property type="entry name" value="PROTEIN_KINASE_ATP"/>
    <property type="match status" value="1"/>
</dbReference>
<evidence type="ECO:0000313" key="8">
    <source>
        <dbReference type="EMBL" id="PHJ22861.1"/>
    </source>
</evidence>
<keyword evidence="1" id="KW-0723">Serine/threonine-protein kinase</keyword>
<dbReference type="EMBL" id="MIGC01001437">
    <property type="protein sequence ID" value="PHJ22861.1"/>
    <property type="molecule type" value="Genomic_DNA"/>
</dbReference>
<evidence type="ECO:0000256" key="6">
    <source>
        <dbReference type="PROSITE-ProRule" id="PRU10141"/>
    </source>
</evidence>
<dbReference type="Gene3D" id="1.10.510.10">
    <property type="entry name" value="Transferase(Phosphotransferase) domain 1"/>
    <property type="match status" value="1"/>
</dbReference>
<gene>
    <name evidence="8" type="ORF">CSUI_003286</name>
</gene>
<reference evidence="8 9" key="1">
    <citation type="journal article" date="2017" name="Int. J. Parasitol.">
        <title>The genome of the protozoan parasite Cystoisospora suis and a reverse vaccinology approach to identify vaccine candidates.</title>
        <authorList>
            <person name="Palmieri N."/>
            <person name="Shrestha A."/>
            <person name="Ruttkowski B."/>
            <person name="Beck T."/>
            <person name="Vogl C."/>
            <person name="Tomley F."/>
            <person name="Blake D.P."/>
            <person name="Joachim A."/>
        </authorList>
    </citation>
    <scope>NUCLEOTIDE SEQUENCE [LARGE SCALE GENOMIC DNA]</scope>
    <source>
        <strain evidence="8 9">Wien I</strain>
    </source>
</reference>
<keyword evidence="9" id="KW-1185">Reference proteome</keyword>
<feature type="domain" description="Protein kinase" evidence="7">
    <location>
        <begin position="234"/>
        <end position="529"/>
    </location>
</feature>
<dbReference type="Pfam" id="PF14531">
    <property type="entry name" value="Kinase-like"/>
    <property type="match status" value="1"/>
</dbReference>
<evidence type="ECO:0000256" key="3">
    <source>
        <dbReference type="ARBA" id="ARBA00022741"/>
    </source>
</evidence>
<dbReference type="InterPro" id="IPR017441">
    <property type="entry name" value="Protein_kinase_ATP_BS"/>
</dbReference>
<evidence type="ECO:0000256" key="5">
    <source>
        <dbReference type="ARBA" id="ARBA00022840"/>
    </source>
</evidence>
<dbReference type="Proteomes" id="UP000221165">
    <property type="component" value="Unassembled WGS sequence"/>
</dbReference>
<dbReference type="Gene3D" id="3.30.200.20">
    <property type="entry name" value="Phosphorylase Kinase, domain 1"/>
    <property type="match status" value="1"/>
</dbReference>
<dbReference type="PROSITE" id="PS50011">
    <property type="entry name" value="PROTEIN_KINASE_DOM"/>
    <property type="match status" value="1"/>
</dbReference>
<proteinExistence type="predicted"/>
<dbReference type="SUPFAM" id="SSF56112">
    <property type="entry name" value="Protein kinase-like (PK-like)"/>
    <property type="match status" value="1"/>
</dbReference>
<keyword evidence="4" id="KW-0418">Kinase</keyword>
<dbReference type="PANTHER" id="PTHR24345">
    <property type="entry name" value="SERINE/THREONINE-PROTEIN KINASE PLK"/>
    <property type="match status" value="1"/>
</dbReference>
<dbReference type="GO" id="GO:0005634">
    <property type="term" value="C:nucleus"/>
    <property type="evidence" value="ECO:0007669"/>
    <property type="project" value="TreeGrafter"/>
</dbReference>
<evidence type="ECO:0000259" key="7">
    <source>
        <dbReference type="PROSITE" id="PS50011"/>
    </source>
</evidence>
<protein>
    <submittedName>
        <fullName evidence="8">Rhoptry protein 5b</fullName>
    </submittedName>
</protein>
<dbReference type="InterPro" id="IPR027916">
    <property type="entry name" value="Kinase-like_dom_ROP"/>
</dbReference>
<dbReference type="SMART" id="SM00220">
    <property type="entry name" value="S_TKc"/>
    <property type="match status" value="1"/>
</dbReference>